<evidence type="ECO:0000313" key="3">
    <source>
        <dbReference type="Proteomes" id="UP001196413"/>
    </source>
</evidence>
<proteinExistence type="predicted"/>
<evidence type="ECO:0000313" key="2">
    <source>
        <dbReference type="EMBL" id="KAJ1363807.1"/>
    </source>
</evidence>
<evidence type="ECO:0000256" key="1">
    <source>
        <dbReference type="SAM" id="MobiDB-lite"/>
    </source>
</evidence>
<feature type="region of interest" description="Disordered" evidence="1">
    <location>
        <begin position="34"/>
        <end position="54"/>
    </location>
</feature>
<name>A0AAD5QWB2_PARTN</name>
<accession>A0AAD5QWB2</accession>
<dbReference type="EMBL" id="JAHQIW010004802">
    <property type="protein sequence ID" value="KAJ1363807.1"/>
    <property type="molecule type" value="Genomic_DNA"/>
</dbReference>
<sequence length="54" mass="5837">MTSSRRTTVTDLLRGVKRQLNIHDGRSAGSALRIDGLPGHTDPTNAEFAAHTHV</sequence>
<organism evidence="2 3">
    <name type="scientific">Parelaphostrongylus tenuis</name>
    <name type="common">Meningeal worm</name>
    <dbReference type="NCBI Taxonomy" id="148309"/>
    <lineage>
        <taxon>Eukaryota</taxon>
        <taxon>Metazoa</taxon>
        <taxon>Ecdysozoa</taxon>
        <taxon>Nematoda</taxon>
        <taxon>Chromadorea</taxon>
        <taxon>Rhabditida</taxon>
        <taxon>Rhabditina</taxon>
        <taxon>Rhabditomorpha</taxon>
        <taxon>Strongyloidea</taxon>
        <taxon>Metastrongylidae</taxon>
        <taxon>Parelaphostrongylus</taxon>
    </lineage>
</organism>
<comment type="caution">
    <text evidence="2">The sequence shown here is derived from an EMBL/GenBank/DDBJ whole genome shotgun (WGS) entry which is preliminary data.</text>
</comment>
<dbReference type="AlphaFoldDB" id="A0AAD5QWB2"/>
<reference evidence="2" key="1">
    <citation type="submission" date="2021-06" db="EMBL/GenBank/DDBJ databases">
        <title>Parelaphostrongylus tenuis whole genome reference sequence.</title>
        <authorList>
            <person name="Garwood T.J."/>
            <person name="Larsen P.A."/>
            <person name="Fountain-Jones N.M."/>
            <person name="Garbe J.R."/>
            <person name="Macchietto M.G."/>
            <person name="Kania S.A."/>
            <person name="Gerhold R.W."/>
            <person name="Richards J.E."/>
            <person name="Wolf T.M."/>
        </authorList>
    </citation>
    <scope>NUCLEOTIDE SEQUENCE</scope>
    <source>
        <strain evidence="2">MNPRO001-30</strain>
        <tissue evidence="2">Meninges</tissue>
    </source>
</reference>
<protein>
    <submittedName>
        <fullName evidence="2">Uncharacterized protein</fullName>
    </submittedName>
</protein>
<keyword evidence="3" id="KW-1185">Reference proteome</keyword>
<gene>
    <name evidence="2" type="ORF">KIN20_023751</name>
</gene>
<dbReference type="Proteomes" id="UP001196413">
    <property type="component" value="Unassembled WGS sequence"/>
</dbReference>